<accession>A0ABU6YBF7</accession>
<evidence type="ECO:0000313" key="2">
    <source>
        <dbReference type="Proteomes" id="UP001341840"/>
    </source>
</evidence>
<keyword evidence="2" id="KW-1185">Reference proteome</keyword>
<organism evidence="1 2">
    <name type="scientific">Stylosanthes scabra</name>
    <dbReference type="NCBI Taxonomy" id="79078"/>
    <lineage>
        <taxon>Eukaryota</taxon>
        <taxon>Viridiplantae</taxon>
        <taxon>Streptophyta</taxon>
        <taxon>Embryophyta</taxon>
        <taxon>Tracheophyta</taxon>
        <taxon>Spermatophyta</taxon>
        <taxon>Magnoliopsida</taxon>
        <taxon>eudicotyledons</taxon>
        <taxon>Gunneridae</taxon>
        <taxon>Pentapetalae</taxon>
        <taxon>rosids</taxon>
        <taxon>fabids</taxon>
        <taxon>Fabales</taxon>
        <taxon>Fabaceae</taxon>
        <taxon>Papilionoideae</taxon>
        <taxon>50 kb inversion clade</taxon>
        <taxon>dalbergioids sensu lato</taxon>
        <taxon>Dalbergieae</taxon>
        <taxon>Pterocarpus clade</taxon>
        <taxon>Stylosanthes</taxon>
    </lineage>
</organism>
<dbReference type="EMBL" id="JASCZI010241809">
    <property type="protein sequence ID" value="MED6207216.1"/>
    <property type="molecule type" value="Genomic_DNA"/>
</dbReference>
<comment type="caution">
    <text evidence="1">The sequence shown here is derived from an EMBL/GenBank/DDBJ whole genome shotgun (WGS) entry which is preliminary data.</text>
</comment>
<reference evidence="1 2" key="1">
    <citation type="journal article" date="2023" name="Plants (Basel)">
        <title>Bridging the Gap: Combining Genomics and Transcriptomics Approaches to Understand Stylosanthes scabra, an Orphan Legume from the Brazilian Caatinga.</title>
        <authorList>
            <person name="Ferreira-Neto J.R.C."/>
            <person name="da Silva M.D."/>
            <person name="Binneck E."/>
            <person name="de Melo N.F."/>
            <person name="da Silva R.H."/>
            <person name="de Melo A.L.T.M."/>
            <person name="Pandolfi V."/>
            <person name="Bustamante F.O."/>
            <person name="Brasileiro-Vidal A.C."/>
            <person name="Benko-Iseppon A.M."/>
        </authorList>
    </citation>
    <scope>NUCLEOTIDE SEQUENCE [LARGE SCALE GENOMIC DNA]</scope>
    <source>
        <tissue evidence="1">Leaves</tissue>
    </source>
</reference>
<evidence type="ECO:0008006" key="3">
    <source>
        <dbReference type="Google" id="ProtNLM"/>
    </source>
</evidence>
<protein>
    <recommendedName>
        <fullName evidence="3">Reverse transcriptase zinc-binding domain-containing protein</fullName>
    </recommendedName>
</protein>
<proteinExistence type="predicted"/>
<evidence type="ECO:0000313" key="1">
    <source>
        <dbReference type="EMBL" id="MED6207216.1"/>
    </source>
</evidence>
<gene>
    <name evidence="1" type="ORF">PIB30_033720</name>
</gene>
<sequence length="216" mass="23916">MVMSLGSLSDPCIEFLPIATFHHQRDLNISELCPMCGVELETTIHYLPNCFKAHTFWASLSLSFALPVLDFAAWVWMALRDVEVVSAAVLCARDMIQDIEASFGRSLLLQSPLNCLIWLKPPLGMAKVNCDASIFSNNCRVGFGCVIEDHFGEWVRVAPIIFLFGPSVVVKICLFEKALCLRGIVPCATSSVKQILEKPSLLSSVTRIIPVKQMLT</sequence>
<name>A0ABU6YBF7_9FABA</name>
<dbReference type="Proteomes" id="UP001341840">
    <property type="component" value="Unassembled WGS sequence"/>
</dbReference>